<feature type="region of interest" description="Disordered" evidence="3">
    <location>
        <begin position="392"/>
        <end position="433"/>
    </location>
</feature>
<evidence type="ECO:0000256" key="2">
    <source>
        <dbReference type="ARBA" id="ARBA00048655"/>
    </source>
</evidence>
<feature type="compositionally biased region" description="Low complexity" evidence="3">
    <location>
        <begin position="817"/>
        <end position="829"/>
    </location>
</feature>
<dbReference type="SUPFAM" id="SSF160443">
    <property type="entry name" value="SMR domain-like"/>
    <property type="match status" value="1"/>
</dbReference>
<proteinExistence type="predicted"/>
<feature type="region of interest" description="Disordered" evidence="3">
    <location>
        <begin position="301"/>
        <end position="324"/>
    </location>
</feature>
<dbReference type="EMBL" id="JALJOT010000010">
    <property type="protein sequence ID" value="KAK9906832.1"/>
    <property type="molecule type" value="Genomic_DNA"/>
</dbReference>
<comment type="catalytic activity">
    <reaction evidence="2">
        <text>N(6)-D-ribulosyl-L-lysyl-[protein] + ATP = N(6)-(3-O-phospho-D-ribulosyl)-L-lysyl-[protein] + ADP + H(+)</text>
        <dbReference type="Rhea" id="RHEA:48432"/>
        <dbReference type="Rhea" id="RHEA-COMP:12103"/>
        <dbReference type="Rhea" id="RHEA-COMP:12104"/>
        <dbReference type="ChEBI" id="CHEBI:15378"/>
        <dbReference type="ChEBI" id="CHEBI:30616"/>
        <dbReference type="ChEBI" id="CHEBI:90418"/>
        <dbReference type="ChEBI" id="CHEBI:90420"/>
        <dbReference type="ChEBI" id="CHEBI:456216"/>
        <dbReference type="EC" id="2.7.1.172"/>
    </reaction>
    <physiologicalReaction direction="left-to-right" evidence="2">
        <dbReference type="Rhea" id="RHEA:48433"/>
    </physiologicalReaction>
</comment>
<name>A0ABR2YJX5_9CHLO</name>
<feature type="compositionally biased region" description="Low complexity" evidence="3">
    <location>
        <begin position="801"/>
        <end position="810"/>
    </location>
</feature>
<feature type="compositionally biased region" description="Polar residues" evidence="3">
    <location>
        <begin position="410"/>
        <end position="420"/>
    </location>
</feature>
<dbReference type="SUPFAM" id="SSF56112">
    <property type="entry name" value="Protein kinase-like (PK-like)"/>
    <property type="match status" value="1"/>
</dbReference>
<dbReference type="SMART" id="SM01162">
    <property type="entry name" value="DUF1771"/>
    <property type="match status" value="1"/>
</dbReference>
<dbReference type="InterPro" id="IPR002625">
    <property type="entry name" value="Smr_dom"/>
</dbReference>
<reference evidence="5 6" key="1">
    <citation type="journal article" date="2024" name="Nat. Commun.">
        <title>Phylogenomics reveals the evolutionary origins of lichenization in chlorophyte algae.</title>
        <authorList>
            <person name="Puginier C."/>
            <person name="Libourel C."/>
            <person name="Otte J."/>
            <person name="Skaloud P."/>
            <person name="Haon M."/>
            <person name="Grisel S."/>
            <person name="Petersen M."/>
            <person name="Berrin J.G."/>
            <person name="Delaux P.M."/>
            <person name="Dal Grande F."/>
            <person name="Keller J."/>
        </authorList>
    </citation>
    <scope>NUCLEOTIDE SEQUENCE [LARGE SCALE GENOMIC DNA]</scope>
    <source>
        <strain evidence="5 6">SAG 216-7</strain>
    </source>
</reference>
<feature type="region of interest" description="Disordered" evidence="3">
    <location>
        <begin position="677"/>
        <end position="787"/>
    </location>
</feature>
<feature type="domain" description="Smr" evidence="4">
    <location>
        <begin position="990"/>
        <end position="1076"/>
    </location>
</feature>
<evidence type="ECO:0000313" key="5">
    <source>
        <dbReference type="EMBL" id="KAK9906832.1"/>
    </source>
</evidence>
<feature type="compositionally biased region" description="Low complexity" evidence="3">
    <location>
        <begin position="677"/>
        <end position="702"/>
    </location>
</feature>
<dbReference type="PANTHER" id="PTHR12149:SF8">
    <property type="entry name" value="PROTEIN-RIBULOSAMINE 3-KINASE"/>
    <property type="match status" value="1"/>
</dbReference>
<comment type="caution">
    <text evidence="5">The sequence shown here is derived from an EMBL/GenBank/DDBJ whole genome shotgun (WGS) entry which is preliminary data.</text>
</comment>
<evidence type="ECO:0000256" key="3">
    <source>
        <dbReference type="SAM" id="MobiDB-lite"/>
    </source>
</evidence>
<dbReference type="PROSITE" id="PS50828">
    <property type="entry name" value="SMR"/>
    <property type="match status" value="1"/>
</dbReference>
<evidence type="ECO:0000313" key="6">
    <source>
        <dbReference type="Proteomes" id="UP001491310"/>
    </source>
</evidence>
<organism evidence="5 6">
    <name type="scientific">Coccomyxa subellipsoidea</name>
    <dbReference type="NCBI Taxonomy" id="248742"/>
    <lineage>
        <taxon>Eukaryota</taxon>
        <taxon>Viridiplantae</taxon>
        <taxon>Chlorophyta</taxon>
        <taxon>core chlorophytes</taxon>
        <taxon>Trebouxiophyceae</taxon>
        <taxon>Trebouxiophyceae incertae sedis</taxon>
        <taxon>Coccomyxaceae</taxon>
        <taxon>Coccomyxa</taxon>
    </lineage>
</organism>
<dbReference type="PANTHER" id="PTHR12149">
    <property type="entry name" value="FRUCTOSAMINE 3 KINASE-RELATED PROTEIN"/>
    <property type="match status" value="1"/>
</dbReference>
<dbReference type="Gene3D" id="3.30.1370.110">
    <property type="match status" value="1"/>
</dbReference>
<dbReference type="Proteomes" id="UP001491310">
    <property type="component" value="Unassembled WGS sequence"/>
</dbReference>
<dbReference type="InterPro" id="IPR013899">
    <property type="entry name" value="DUF1771"/>
</dbReference>
<accession>A0ABR2YJX5</accession>
<dbReference type="InterPro" id="IPR016477">
    <property type="entry name" value="Fructo-/Ketosamine-3-kinase"/>
</dbReference>
<dbReference type="EC" id="2.7.1.172" evidence="1"/>
<feature type="region of interest" description="Disordered" evidence="3">
    <location>
        <begin position="801"/>
        <end position="829"/>
    </location>
</feature>
<protein>
    <recommendedName>
        <fullName evidence="1">protein-ribulosamine 3-kinase</fullName>
        <ecNumber evidence="1">2.7.1.172</ecNumber>
    </recommendedName>
</protein>
<gene>
    <name evidence="5" type="ORF">WJX75_008772</name>
</gene>
<dbReference type="Gene3D" id="3.90.1200.10">
    <property type="match status" value="1"/>
</dbReference>
<dbReference type="Pfam" id="PF08590">
    <property type="entry name" value="DUF1771"/>
    <property type="match status" value="1"/>
</dbReference>
<dbReference type="Gene3D" id="3.30.200.20">
    <property type="entry name" value="Phosphorylase Kinase, domain 1"/>
    <property type="match status" value="1"/>
</dbReference>
<sequence length="1076" mass="113217">MSSQSTRCSIEDWIEENVGNGKVVSRSMVSSSSWSSAYVYTTEGGKKLFVKQSSNGADGMFKGEALGLQAMYDTNTLRIPKVYHYGKLSPVPGGRGLGGGATFIIMEHLKFSGRPSQAKLGRKLAQMHLAEPSEENARQGKFGFAVDNTIGGTPQPNGWMDSWVDFFRERRLRHQLSLARDSRLSDMGEKLMANLEQLFEGVEVKPSLLHGDLWSGNISAVEDGEWSILDPAVYYGHHEADFGMQWCAGFTGDFWQAYHEIIPKAPGFEDRKQLYMLYHYLNHYNLFGGFGQSETAATKERSSTLSITSADNNPGAPGRSMVKEPLSPSQLRVKVITPIITGAALAALLLQDWGEGTVFSGFGSFDESLAENILADAPTGVTAVENGVCSGSVTPREASSAASSRPGSVANLSPVPSQSIDAKPFVPGAAEPRPSDAAAAVKWSSGTLNVNAREFTPGAAVIQNDAVAAAGGQNGAGADVMWSDVGITDETDSSQDWNQWGYSDQAVWSDEYQEYGTWALGNDGQYVWYPSQIASNWDAGYGNGQYWNGNGGYYINGNGRTNGGYAANGQAVAADAKVGQSGAGKKARKDKRKDGKQQSLKDIHGAEAVRSASLAVLEQQFPAYSSASLAEMLAASKDDLGRALDILARLEAEQATVPTGGTKGEVLILDEENFPSLSAASSPAKPLSKRAAAAAATVRPASPDTPLHSRAEDATPETSRSASPAPVAAAKAASDAPEAAAPQPEAVAMEALTAEAKAEDAAAPAAEDERASATAGSGDVTPDVEKTSVEPAALDAALEQAQDNGEAAAASDKDNAAKQADAAPAQADAAPVRAALFAPPVAAWGRKEKPAFLSANSTEEVAAAAPAPPADAPKRAVPITQGSMAARKAGRKGAAGGAGGNAPWVATGAAADAQYSEARVVARDHMRLRNQLFQQATQAFLGGDKALAKELGAKGRWHASQMATAHSDASDAIFRQRNPTKGANGQVAVIDLHGQHVAEALKVLRRELTRLRSSAAGQNRQPTKSGNRRVQILVGTNHHSKGKHTPMRLPVAVEEFLKNEGITFKKPLPGALEINA</sequence>
<evidence type="ECO:0000259" key="4">
    <source>
        <dbReference type="PROSITE" id="PS50828"/>
    </source>
</evidence>
<dbReference type="InterPro" id="IPR036063">
    <property type="entry name" value="Smr_dom_sf"/>
</dbReference>
<dbReference type="Pfam" id="PF03881">
    <property type="entry name" value="Fructosamin_kin"/>
    <property type="match status" value="1"/>
</dbReference>
<feature type="compositionally biased region" description="Low complexity" evidence="3">
    <location>
        <begin position="721"/>
        <end position="765"/>
    </location>
</feature>
<dbReference type="InterPro" id="IPR011009">
    <property type="entry name" value="Kinase-like_dom_sf"/>
</dbReference>
<keyword evidence="6" id="KW-1185">Reference proteome</keyword>
<evidence type="ECO:0000256" key="1">
    <source>
        <dbReference type="ARBA" id="ARBA00011961"/>
    </source>
</evidence>
<feature type="region of interest" description="Disordered" evidence="3">
    <location>
        <begin position="578"/>
        <end position="600"/>
    </location>
</feature>
<feature type="compositionally biased region" description="Polar residues" evidence="3">
    <location>
        <begin position="303"/>
        <end position="312"/>
    </location>
</feature>